<keyword evidence="1" id="KW-1133">Transmembrane helix</keyword>
<dbReference type="EMBL" id="BAAATZ010000025">
    <property type="protein sequence ID" value="GAA2733562.1"/>
    <property type="molecule type" value="Genomic_DNA"/>
</dbReference>
<dbReference type="Proteomes" id="UP001501842">
    <property type="component" value="Unassembled WGS sequence"/>
</dbReference>
<organism evidence="3 4">
    <name type="scientific">Actinocorallia aurantiaca</name>
    <dbReference type="NCBI Taxonomy" id="46204"/>
    <lineage>
        <taxon>Bacteria</taxon>
        <taxon>Bacillati</taxon>
        <taxon>Actinomycetota</taxon>
        <taxon>Actinomycetes</taxon>
        <taxon>Streptosporangiales</taxon>
        <taxon>Thermomonosporaceae</taxon>
        <taxon>Actinocorallia</taxon>
    </lineage>
</organism>
<feature type="chain" id="PRO_5045319601" description="Tat (Twin-arginine translocation) pathway signal sequence" evidence="2">
    <location>
        <begin position="19"/>
        <end position="282"/>
    </location>
</feature>
<comment type="caution">
    <text evidence="3">The sequence shown here is derived from an EMBL/GenBank/DDBJ whole genome shotgun (WGS) entry which is preliminary data.</text>
</comment>
<evidence type="ECO:0000256" key="1">
    <source>
        <dbReference type="SAM" id="Phobius"/>
    </source>
</evidence>
<keyword evidence="4" id="KW-1185">Reference proteome</keyword>
<evidence type="ECO:0000313" key="4">
    <source>
        <dbReference type="Proteomes" id="UP001501842"/>
    </source>
</evidence>
<feature type="transmembrane region" description="Helical" evidence="1">
    <location>
        <begin position="245"/>
        <end position="265"/>
    </location>
</feature>
<evidence type="ECO:0000313" key="3">
    <source>
        <dbReference type="EMBL" id="GAA2733562.1"/>
    </source>
</evidence>
<accession>A0ABN3UIQ1</accession>
<keyword evidence="1" id="KW-0812">Transmembrane</keyword>
<dbReference type="RefSeq" id="WP_344454125.1">
    <property type="nucleotide sequence ID" value="NZ_BAAATZ010000025.1"/>
</dbReference>
<feature type="transmembrane region" description="Helical" evidence="1">
    <location>
        <begin position="120"/>
        <end position="142"/>
    </location>
</feature>
<evidence type="ECO:0008006" key="5">
    <source>
        <dbReference type="Google" id="ProtNLM"/>
    </source>
</evidence>
<keyword evidence="1" id="KW-0472">Membrane</keyword>
<name>A0ABN3UIQ1_9ACTN</name>
<feature type="transmembrane region" description="Helical" evidence="1">
    <location>
        <begin position="202"/>
        <end position="225"/>
    </location>
</feature>
<proteinExistence type="predicted"/>
<feature type="signal peptide" evidence="2">
    <location>
        <begin position="1"/>
        <end position="18"/>
    </location>
</feature>
<evidence type="ECO:0000256" key="2">
    <source>
        <dbReference type="SAM" id="SignalP"/>
    </source>
</evidence>
<reference evidence="3 4" key="1">
    <citation type="journal article" date="2019" name="Int. J. Syst. Evol. Microbiol.">
        <title>The Global Catalogue of Microorganisms (GCM) 10K type strain sequencing project: providing services to taxonomists for standard genome sequencing and annotation.</title>
        <authorList>
            <consortium name="The Broad Institute Genomics Platform"/>
            <consortium name="The Broad Institute Genome Sequencing Center for Infectious Disease"/>
            <person name="Wu L."/>
            <person name="Ma J."/>
        </authorList>
    </citation>
    <scope>NUCLEOTIDE SEQUENCE [LARGE SCALE GENOMIC DNA]</scope>
    <source>
        <strain evidence="3 4">JCM 8201</strain>
    </source>
</reference>
<protein>
    <recommendedName>
        <fullName evidence="5">Tat (Twin-arginine translocation) pathway signal sequence</fullName>
    </recommendedName>
</protein>
<sequence length="282" mass="29010">MSAPAVLPSAGVPGRALAALAALAAALAAAFVAAPGMLAGGGFAGQRDLVEALRGSFTGYWGSGDRESSPDLERVVDYWFRYHLAKATIAAILLIVLVALGVRLWKAFLSAGGPKTGKRAALATAGALVTMLALVSLLAVMANVQGTVAPFASLLPMLTADATGTRLTGTLDQVRRELAVYPGTSGHASPALEVMISDFYRYHVAMAVIAAIVAIVLIGVSVALWRRFARTEPSGRPARRVLGSFGVLSALLSPAMIVVAVANTATAADPAPALLAFFEGEW</sequence>
<gene>
    <name evidence="3" type="ORF">GCM10010439_53890</name>
</gene>
<feature type="transmembrane region" description="Helical" evidence="1">
    <location>
        <begin position="87"/>
        <end position="108"/>
    </location>
</feature>
<keyword evidence="2" id="KW-0732">Signal</keyword>